<proteinExistence type="predicted"/>
<dbReference type="EMBL" id="CP107020">
    <property type="protein sequence ID" value="UYG16736.1"/>
    <property type="molecule type" value="Genomic_DNA"/>
</dbReference>
<sequence length="179" mass="20666">MPRREFGIFLNGSYGVGKSSTLDHLTDLFAEAELPFSLFDVDWFHRSWPPGSGDPRNVLTEADNIRAVWRNYRRTGPRTPIVAGVIASHADRERYTRCFELPLRVVHLTASSEVAERRLRTRYTESQHRALTWHLDDHERLARELHRLSSYDLVVDTDHRTPAEVAALVFETFAPQLRG</sequence>
<keyword evidence="2" id="KW-1185">Reference proteome</keyword>
<evidence type="ECO:0000313" key="1">
    <source>
        <dbReference type="EMBL" id="UYG16736.1"/>
    </source>
</evidence>
<dbReference type="RefSeq" id="WP_263593949.1">
    <property type="nucleotide sequence ID" value="NZ_CP107020.1"/>
</dbReference>
<reference evidence="1" key="1">
    <citation type="submission" date="2022-10" db="EMBL/GenBank/DDBJ databases">
        <title>Whole-Genome Sequencing of Brachybacterium huguangmaarense BRM-3, Isolated from Betula schmidtii.</title>
        <authorList>
            <person name="Haam D."/>
        </authorList>
    </citation>
    <scope>NUCLEOTIDE SEQUENCE</scope>
    <source>
        <strain evidence="1">BRM-3</strain>
    </source>
</reference>
<gene>
    <name evidence="1" type="ORF">BRM3_14230</name>
</gene>
<accession>A0ABY6G1N3</accession>
<evidence type="ECO:0000313" key="2">
    <source>
        <dbReference type="Proteomes" id="UP001164305"/>
    </source>
</evidence>
<dbReference type="Pfam" id="PF07931">
    <property type="entry name" value="CPT"/>
    <property type="match status" value="1"/>
</dbReference>
<organism evidence="1 2">
    <name type="scientific">Brachybacterium huguangmaarense</name>
    <dbReference type="NCBI Taxonomy" id="1652028"/>
    <lineage>
        <taxon>Bacteria</taxon>
        <taxon>Bacillati</taxon>
        <taxon>Actinomycetota</taxon>
        <taxon>Actinomycetes</taxon>
        <taxon>Micrococcales</taxon>
        <taxon>Dermabacteraceae</taxon>
        <taxon>Brachybacterium</taxon>
    </lineage>
</organism>
<dbReference type="Proteomes" id="UP001164305">
    <property type="component" value="Chromosome"/>
</dbReference>
<name>A0ABY6G1N3_9MICO</name>
<evidence type="ECO:0008006" key="3">
    <source>
        <dbReference type="Google" id="ProtNLM"/>
    </source>
</evidence>
<dbReference type="Gene3D" id="3.40.50.300">
    <property type="entry name" value="P-loop containing nucleotide triphosphate hydrolases"/>
    <property type="match status" value="1"/>
</dbReference>
<dbReference type="SUPFAM" id="SSF52540">
    <property type="entry name" value="P-loop containing nucleoside triphosphate hydrolases"/>
    <property type="match status" value="1"/>
</dbReference>
<dbReference type="InterPro" id="IPR027417">
    <property type="entry name" value="P-loop_NTPase"/>
</dbReference>
<protein>
    <recommendedName>
        <fullName evidence="3">Shikimate kinase</fullName>
    </recommendedName>
</protein>